<dbReference type="EMBL" id="PNBA02000008">
    <property type="protein sequence ID" value="KAG6416189.1"/>
    <property type="molecule type" value="Genomic_DNA"/>
</dbReference>
<keyword evidence="3" id="KW-1185">Reference proteome</keyword>
<name>A0A8X8ZU50_SALSN</name>
<reference evidence="2" key="2">
    <citation type="submission" date="2020-08" db="EMBL/GenBank/DDBJ databases">
        <title>Plant Genome Project.</title>
        <authorList>
            <person name="Zhang R.-G."/>
        </authorList>
    </citation>
    <scope>NUCLEOTIDE SEQUENCE</scope>
    <source>
        <strain evidence="2">Huo1</strain>
        <tissue evidence="2">Leaf</tissue>
    </source>
</reference>
<keyword evidence="1" id="KW-1133">Transmembrane helix</keyword>
<organism evidence="2">
    <name type="scientific">Salvia splendens</name>
    <name type="common">Scarlet sage</name>
    <dbReference type="NCBI Taxonomy" id="180675"/>
    <lineage>
        <taxon>Eukaryota</taxon>
        <taxon>Viridiplantae</taxon>
        <taxon>Streptophyta</taxon>
        <taxon>Embryophyta</taxon>
        <taxon>Tracheophyta</taxon>
        <taxon>Spermatophyta</taxon>
        <taxon>Magnoliopsida</taxon>
        <taxon>eudicotyledons</taxon>
        <taxon>Gunneridae</taxon>
        <taxon>Pentapetalae</taxon>
        <taxon>asterids</taxon>
        <taxon>lamiids</taxon>
        <taxon>Lamiales</taxon>
        <taxon>Lamiaceae</taxon>
        <taxon>Nepetoideae</taxon>
        <taxon>Mentheae</taxon>
        <taxon>Salviinae</taxon>
        <taxon>Salvia</taxon>
        <taxon>Salvia subgen. Calosphace</taxon>
        <taxon>core Calosphace</taxon>
    </lineage>
</organism>
<dbReference type="AlphaFoldDB" id="A0A8X8ZU50"/>
<reference evidence="2" key="1">
    <citation type="submission" date="2018-01" db="EMBL/GenBank/DDBJ databases">
        <authorList>
            <person name="Mao J.F."/>
        </authorList>
    </citation>
    <scope>NUCLEOTIDE SEQUENCE</scope>
    <source>
        <strain evidence="2">Huo1</strain>
        <tissue evidence="2">Leaf</tissue>
    </source>
</reference>
<dbReference type="Proteomes" id="UP000298416">
    <property type="component" value="Unassembled WGS sequence"/>
</dbReference>
<protein>
    <submittedName>
        <fullName evidence="2">Uncharacterized protein</fullName>
    </submittedName>
</protein>
<evidence type="ECO:0000313" key="3">
    <source>
        <dbReference type="Proteomes" id="UP000298416"/>
    </source>
</evidence>
<evidence type="ECO:0000256" key="1">
    <source>
        <dbReference type="SAM" id="Phobius"/>
    </source>
</evidence>
<gene>
    <name evidence="2" type="ORF">SASPL_123613</name>
</gene>
<proteinExistence type="predicted"/>
<feature type="transmembrane region" description="Helical" evidence="1">
    <location>
        <begin position="53"/>
        <end position="75"/>
    </location>
</feature>
<sequence>MARLNQMLEEKAKGLYLENQLWRETVVDIFSHYVVGSVIPICKAELRPYEGLVVVLLLFSMLSATNKVFIQLICWMSM</sequence>
<comment type="caution">
    <text evidence="2">The sequence shown here is derived from an EMBL/GenBank/DDBJ whole genome shotgun (WGS) entry which is preliminary data.</text>
</comment>
<keyword evidence="1" id="KW-0472">Membrane</keyword>
<evidence type="ECO:0000313" key="2">
    <source>
        <dbReference type="EMBL" id="KAG6416189.1"/>
    </source>
</evidence>
<accession>A0A8X8ZU50</accession>
<keyword evidence="1" id="KW-0812">Transmembrane</keyword>